<sequence>MTSLDTTPRSGADTFARYAMIAAAVIAPLAIGVSIMLAPGDITAEGEAYVRQFAANASSYPVLAWLSAISAITIIPAALGVSRVARLGKPTLGLVATILAFIMIVPVSGNSDDVLYAGVKAGLDPAKLTALYTAYNEGLPTSIFGMAFLLGLVGFLLLGVAALLGKTAPPWAAIALIVGPVAIPIPWFAGLGSAAAGIAWLIMTAGMGGVALGLLNQR</sequence>
<feature type="transmembrane region" description="Helical" evidence="1">
    <location>
        <begin position="18"/>
        <end position="38"/>
    </location>
</feature>
<dbReference type="Proteomes" id="UP001597368">
    <property type="component" value="Unassembled WGS sequence"/>
</dbReference>
<feature type="transmembrane region" description="Helical" evidence="1">
    <location>
        <begin position="171"/>
        <end position="189"/>
    </location>
</feature>
<gene>
    <name evidence="2" type="ORF">ACFSKW_42205</name>
</gene>
<proteinExistence type="predicted"/>
<dbReference type="EMBL" id="JBHUFV010000061">
    <property type="protein sequence ID" value="MFD1938109.1"/>
    <property type="molecule type" value="Genomic_DNA"/>
</dbReference>
<evidence type="ECO:0000313" key="3">
    <source>
        <dbReference type="Proteomes" id="UP001597368"/>
    </source>
</evidence>
<feature type="transmembrane region" description="Helical" evidence="1">
    <location>
        <begin position="58"/>
        <end position="79"/>
    </location>
</feature>
<feature type="transmembrane region" description="Helical" evidence="1">
    <location>
        <begin position="195"/>
        <end position="215"/>
    </location>
</feature>
<keyword evidence="1" id="KW-0812">Transmembrane</keyword>
<evidence type="ECO:0008006" key="4">
    <source>
        <dbReference type="Google" id="ProtNLM"/>
    </source>
</evidence>
<dbReference type="RefSeq" id="WP_379579885.1">
    <property type="nucleotide sequence ID" value="NZ_JBHUFV010000061.1"/>
</dbReference>
<reference evidence="3" key="1">
    <citation type="journal article" date="2019" name="Int. J. Syst. Evol. Microbiol.">
        <title>The Global Catalogue of Microorganisms (GCM) 10K type strain sequencing project: providing services to taxonomists for standard genome sequencing and annotation.</title>
        <authorList>
            <consortium name="The Broad Institute Genomics Platform"/>
            <consortium name="The Broad Institute Genome Sequencing Center for Infectious Disease"/>
            <person name="Wu L."/>
            <person name="Ma J."/>
        </authorList>
    </citation>
    <scope>NUCLEOTIDE SEQUENCE [LARGE SCALE GENOMIC DNA]</scope>
    <source>
        <strain evidence="3">ICMP 6774ER</strain>
    </source>
</reference>
<keyword evidence="1" id="KW-1133">Transmembrane helix</keyword>
<evidence type="ECO:0000313" key="2">
    <source>
        <dbReference type="EMBL" id="MFD1938109.1"/>
    </source>
</evidence>
<accession>A0ABW4T9Z7</accession>
<keyword evidence="1" id="KW-0472">Membrane</keyword>
<protein>
    <recommendedName>
        <fullName evidence="4">DUF4386 family protein</fullName>
    </recommendedName>
</protein>
<keyword evidence="3" id="KW-1185">Reference proteome</keyword>
<organism evidence="2 3">
    <name type="scientific">Nonomuraea mangrovi</name>
    <dbReference type="NCBI Taxonomy" id="2316207"/>
    <lineage>
        <taxon>Bacteria</taxon>
        <taxon>Bacillati</taxon>
        <taxon>Actinomycetota</taxon>
        <taxon>Actinomycetes</taxon>
        <taxon>Streptosporangiales</taxon>
        <taxon>Streptosporangiaceae</taxon>
        <taxon>Nonomuraea</taxon>
    </lineage>
</organism>
<evidence type="ECO:0000256" key="1">
    <source>
        <dbReference type="SAM" id="Phobius"/>
    </source>
</evidence>
<name>A0ABW4T9Z7_9ACTN</name>
<feature type="transmembrane region" description="Helical" evidence="1">
    <location>
        <begin position="143"/>
        <end position="164"/>
    </location>
</feature>
<comment type="caution">
    <text evidence="2">The sequence shown here is derived from an EMBL/GenBank/DDBJ whole genome shotgun (WGS) entry which is preliminary data.</text>
</comment>
<feature type="transmembrane region" description="Helical" evidence="1">
    <location>
        <begin position="91"/>
        <end position="109"/>
    </location>
</feature>